<dbReference type="InterPro" id="IPR036388">
    <property type="entry name" value="WH-like_DNA-bd_sf"/>
</dbReference>
<dbReference type="InterPro" id="IPR036390">
    <property type="entry name" value="WH_DNA-bd_sf"/>
</dbReference>
<dbReference type="PROSITE" id="PS51000">
    <property type="entry name" value="HTH_DEOR_2"/>
    <property type="match status" value="1"/>
</dbReference>
<dbReference type="PANTHER" id="PTHR34580:SF1">
    <property type="entry name" value="PROTEIN PAFC"/>
    <property type="match status" value="1"/>
</dbReference>
<protein>
    <submittedName>
        <fullName evidence="4">WYL domain-containing protein</fullName>
    </submittedName>
</protein>
<dbReference type="Proteomes" id="UP000433101">
    <property type="component" value="Unassembled WGS sequence"/>
</dbReference>
<dbReference type="AlphaFoldDB" id="A0A7X3LX42"/>
<dbReference type="RefSeq" id="WP_160776946.1">
    <property type="nucleotide sequence ID" value="NZ_WUMV01000008.1"/>
</dbReference>
<dbReference type="InterPro" id="IPR057727">
    <property type="entry name" value="WCX_dom"/>
</dbReference>
<feature type="domain" description="HTH deoR-type" evidence="3">
    <location>
        <begin position="3"/>
        <end position="58"/>
    </location>
</feature>
<dbReference type="InterPro" id="IPR013196">
    <property type="entry name" value="HTH_11"/>
</dbReference>
<name>A0A7X3LX42_9HYPH</name>
<evidence type="ECO:0000313" key="5">
    <source>
        <dbReference type="Proteomes" id="UP000433101"/>
    </source>
</evidence>
<evidence type="ECO:0000313" key="4">
    <source>
        <dbReference type="EMBL" id="MXN66702.1"/>
    </source>
</evidence>
<dbReference type="PROSITE" id="PS52050">
    <property type="entry name" value="WYL"/>
    <property type="match status" value="1"/>
</dbReference>
<dbReference type="Gene3D" id="1.10.10.10">
    <property type="entry name" value="Winged helix-like DNA-binding domain superfamily/Winged helix DNA-binding domain"/>
    <property type="match status" value="1"/>
</dbReference>
<reference evidence="4 5" key="1">
    <citation type="submission" date="2019-12" db="EMBL/GenBank/DDBJ databases">
        <authorList>
            <person name="Li M."/>
        </authorList>
    </citation>
    <scope>NUCLEOTIDE SEQUENCE [LARGE SCALE GENOMIC DNA]</scope>
    <source>
        <strain evidence="4 5">GBMRC 2046</strain>
    </source>
</reference>
<dbReference type="Pfam" id="PF25583">
    <property type="entry name" value="WCX"/>
    <property type="match status" value="1"/>
</dbReference>
<dbReference type="InterPro" id="IPR051534">
    <property type="entry name" value="CBASS_pafABC_assoc_protein"/>
</dbReference>
<proteinExistence type="predicted"/>
<dbReference type="Pfam" id="PF08279">
    <property type="entry name" value="HTH_11"/>
    <property type="match status" value="1"/>
</dbReference>
<dbReference type="PANTHER" id="PTHR34580">
    <property type="match status" value="1"/>
</dbReference>
<dbReference type="GO" id="GO:0003700">
    <property type="term" value="F:DNA-binding transcription factor activity"/>
    <property type="evidence" value="ECO:0007669"/>
    <property type="project" value="InterPro"/>
</dbReference>
<keyword evidence="1" id="KW-0805">Transcription regulation</keyword>
<accession>A0A7X3LX42</accession>
<keyword evidence="5" id="KW-1185">Reference proteome</keyword>
<evidence type="ECO:0000256" key="1">
    <source>
        <dbReference type="ARBA" id="ARBA00023015"/>
    </source>
</evidence>
<dbReference type="Pfam" id="PF13280">
    <property type="entry name" value="WYL"/>
    <property type="match status" value="1"/>
</dbReference>
<comment type="caution">
    <text evidence="4">The sequence shown here is derived from an EMBL/GenBank/DDBJ whole genome shotgun (WGS) entry which is preliminary data.</text>
</comment>
<dbReference type="PIRSF" id="PIRSF016838">
    <property type="entry name" value="PafC"/>
    <property type="match status" value="1"/>
</dbReference>
<dbReference type="InterPro" id="IPR026881">
    <property type="entry name" value="WYL_dom"/>
</dbReference>
<dbReference type="InterPro" id="IPR028349">
    <property type="entry name" value="PafC-like"/>
</dbReference>
<evidence type="ECO:0000256" key="2">
    <source>
        <dbReference type="ARBA" id="ARBA00023163"/>
    </source>
</evidence>
<dbReference type="InterPro" id="IPR001034">
    <property type="entry name" value="DeoR_HTH"/>
</dbReference>
<gene>
    <name evidence="4" type="ORF">GR183_17440</name>
</gene>
<organism evidence="4 5">
    <name type="scientific">Stappia sediminis</name>
    <dbReference type="NCBI Taxonomy" id="2692190"/>
    <lineage>
        <taxon>Bacteria</taxon>
        <taxon>Pseudomonadati</taxon>
        <taxon>Pseudomonadota</taxon>
        <taxon>Alphaproteobacteria</taxon>
        <taxon>Hyphomicrobiales</taxon>
        <taxon>Stappiaceae</taxon>
        <taxon>Stappia</taxon>
    </lineage>
</organism>
<evidence type="ECO:0000259" key="3">
    <source>
        <dbReference type="PROSITE" id="PS51000"/>
    </source>
</evidence>
<sequence>MNSIDRALAILLLLTGGKLVSATELSRRFEVSLRTIYRDIDRLLALGVPVEAARGAEGGYRLASGYIQPPVSLTRNETASLLVALTLVRGLKATPLSKDLEQAEKKLLASLPKQARDLLIEGARIVGIERMPADVFHPERQMAAAGDMQSAVDRFMEALLAGKRVRFRHENPYRERVREFEVEPYGILFDRDRWYVVGREVDEDEVRIFRTDRIIEIEVAGLNFRPPRDFDIRAFLDRSWLSSAMRRWEKESEITRIEVSAEQAETLTADWYYRHAAFTPAGEGRVLVSLPETRPEAVLPIVRWLGPGARLVAPEGMRKRLARELANMAAEHRDAR</sequence>
<keyword evidence="2" id="KW-0804">Transcription</keyword>
<dbReference type="EMBL" id="WUMV01000008">
    <property type="protein sequence ID" value="MXN66702.1"/>
    <property type="molecule type" value="Genomic_DNA"/>
</dbReference>
<dbReference type="SUPFAM" id="SSF46785">
    <property type="entry name" value="Winged helix' DNA-binding domain"/>
    <property type="match status" value="1"/>
</dbReference>